<dbReference type="EMBL" id="JAPNKA010000001">
    <property type="protein sequence ID" value="MCY1077599.1"/>
    <property type="molecule type" value="Genomic_DNA"/>
</dbReference>
<name>A0ABT4A8L8_9BACT</name>
<evidence type="ECO:0000313" key="2">
    <source>
        <dbReference type="EMBL" id="MCY1077599.1"/>
    </source>
</evidence>
<sequence>MFSRTLSHLFGRALTLGALLALATGCPGGGDDDDDGGGGTPKTLTGQVTYDFVPATYSSLTDSGTLAFNQATKRPVRNAVVQVRQGSRILATTNTTEQGNYQLTYTPAATGELSLDVLAKTSSPQIQVEDNTDSNSIWAMGSSITSTSTTLNVHASHGWTGNAYEASHRVAAPFAILDSMYTAARAFMAVRTVTFPALKVNWSPDNVPQGGDKAAGFISTSHFSPSENEIYILGKEGADTDEFDSHVIVHEWGHYFENNLSRSDSPGGPHGRGDILDPRIAFGEGYGNGIAAILLPESLYVDTHWGPDGLTSFGFDAETEPLDTDDPEPGVFSETSVHRLLYDLYDSGTNESYDQVALGLGPIYDALVGLQKTTPSMTTIASFITALKEMKVVSNASVDTLLARYSMGPITSVWGEGDSKMSGIYVGVSSLPYSTTGTLDGDYESNKRAQNQYFVFTGKGSQVTVSANSAYDVGIALYKQGQVVGYADSFITGTESFSVATQTNALYVLVLTGYEEPRVSYSASVSITSP</sequence>
<proteinExistence type="predicted"/>
<dbReference type="RefSeq" id="WP_267536420.1">
    <property type="nucleotide sequence ID" value="NZ_JAPNKA010000001.1"/>
</dbReference>
<keyword evidence="1" id="KW-0732">Signal</keyword>
<reference evidence="2 3" key="1">
    <citation type="submission" date="2022-11" db="EMBL/GenBank/DDBJ databases">
        <title>Minimal conservation of predation-associated metabolite biosynthetic gene clusters underscores biosynthetic potential of Myxococcota including descriptions for ten novel species: Archangium lansinium sp. nov., Myxococcus landrumus sp. nov., Nannocystis bai.</title>
        <authorList>
            <person name="Ahearne A."/>
            <person name="Stevens C."/>
            <person name="Phillips K."/>
        </authorList>
    </citation>
    <scope>NUCLEOTIDE SEQUENCE [LARGE SCALE GENOMIC DNA]</scope>
    <source>
        <strain evidence="2 3">MIWBW</strain>
    </source>
</reference>
<feature type="chain" id="PRO_5045288540" description="Lipoprotein" evidence="1">
    <location>
        <begin position="24"/>
        <end position="530"/>
    </location>
</feature>
<evidence type="ECO:0008006" key="4">
    <source>
        <dbReference type="Google" id="ProtNLM"/>
    </source>
</evidence>
<protein>
    <recommendedName>
        <fullName evidence="4">Lipoprotein</fullName>
    </recommendedName>
</protein>
<evidence type="ECO:0000313" key="3">
    <source>
        <dbReference type="Proteomes" id="UP001207654"/>
    </source>
</evidence>
<gene>
    <name evidence="2" type="ORF">OV287_24310</name>
</gene>
<feature type="signal peptide" evidence="1">
    <location>
        <begin position="1"/>
        <end position="23"/>
    </location>
</feature>
<accession>A0ABT4A8L8</accession>
<keyword evidence="3" id="KW-1185">Reference proteome</keyword>
<comment type="caution">
    <text evidence="2">The sequence shown here is derived from an EMBL/GenBank/DDBJ whole genome shotgun (WGS) entry which is preliminary data.</text>
</comment>
<evidence type="ECO:0000256" key="1">
    <source>
        <dbReference type="SAM" id="SignalP"/>
    </source>
</evidence>
<dbReference type="PROSITE" id="PS51257">
    <property type="entry name" value="PROKAR_LIPOPROTEIN"/>
    <property type="match status" value="1"/>
</dbReference>
<organism evidence="2 3">
    <name type="scientific">Archangium lansingense</name>
    <dbReference type="NCBI Taxonomy" id="2995310"/>
    <lineage>
        <taxon>Bacteria</taxon>
        <taxon>Pseudomonadati</taxon>
        <taxon>Myxococcota</taxon>
        <taxon>Myxococcia</taxon>
        <taxon>Myxococcales</taxon>
        <taxon>Cystobacterineae</taxon>
        <taxon>Archangiaceae</taxon>
        <taxon>Archangium</taxon>
    </lineage>
</organism>
<dbReference type="Proteomes" id="UP001207654">
    <property type="component" value="Unassembled WGS sequence"/>
</dbReference>